<dbReference type="CDD" id="cd07302">
    <property type="entry name" value="CHD"/>
    <property type="match status" value="1"/>
</dbReference>
<dbReference type="InterPro" id="IPR029787">
    <property type="entry name" value="Nucleotide_cyclase"/>
</dbReference>
<dbReference type="Pfam" id="PF00211">
    <property type="entry name" value="Guanylate_cyc"/>
    <property type="match status" value="1"/>
</dbReference>
<dbReference type="SMART" id="SM00044">
    <property type="entry name" value="CYCc"/>
    <property type="match status" value="1"/>
</dbReference>
<dbReference type="PROSITE" id="PS50125">
    <property type="entry name" value="GUANYLATE_CYCLASE_2"/>
    <property type="match status" value="1"/>
</dbReference>
<dbReference type="Gene3D" id="3.40.50.300">
    <property type="entry name" value="P-loop containing nucleotide triphosphate hydrolases"/>
    <property type="match status" value="1"/>
</dbReference>
<dbReference type="RefSeq" id="WP_212492003.1">
    <property type="nucleotide sequence ID" value="NZ_JAFCJH010000004.1"/>
</dbReference>
<comment type="caution">
    <text evidence="6">The sequence shown here is derived from an EMBL/GenBank/DDBJ whole genome shotgun (WGS) entry which is preliminary data.</text>
</comment>
<dbReference type="InterPro" id="IPR001867">
    <property type="entry name" value="OmpR/PhoB-type_DNA-bd"/>
</dbReference>
<accession>A0ABS5FDU6</accession>
<evidence type="ECO:0000313" key="6">
    <source>
        <dbReference type="EMBL" id="MBR0794955.1"/>
    </source>
</evidence>
<dbReference type="PANTHER" id="PTHR16305">
    <property type="entry name" value="TESTICULAR SOLUBLE ADENYLYL CYCLASE"/>
    <property type="match status" value="1"/>
</dbReference>
<feature type="domain" description="Guanylate cyclase" evidence="5">
    <location>
        <begin position="281"/>
        <end position="408"/>
    </location>
</feature>
<comment type="similarity">
    <text evidence="1">Belongs to the AfsR/DnrI/RedD regulatory family.</text>
</comment>
<dbReference type="InterPro" id="IPR005158">
    <property type="entry name" value="BTAD"/>
</dbReference>
<name>A0ABS5FDU6_9BRAD</name>
<keyword evidence="7" id="KW-1185">Reference proteome</keyword>
<dbReference type="InterPro" id="IPR041664">
    <property type="entry name" value="AAA_16"/>
</dbReference>
<dbReference type="Gene3D" id="1.25.40.10">
    <property type="entry name" value="Tetratricopeptide repeat domain"/>
    <property type="match status" value="2"/>
</dbReference>
<dbReference type="SUPFAM" id="SSF46894">
    <property type="entry name" value="C-terminal effector domain of the bipartite response regulators"/>
    <property type="match status" value="1"/>
</dbReference>
<dbReference type="InterPro" id="IPR011990">
    <property type="entry name" value="TPR-like_helical_dom_sf"/>
</dbReference>
<keyword evidence="4" id="KW-0238">DNA-binding</keyword>
<dbReference type="SUPFAM" id="SSF55073">
    <property type="entry name" value="Nucleotide cyclase"/>
    <property type="match status" value="1"/>
</dbReference>
<dbReference type="InterPro" id="IPR036388">
    <property type="entry name" value="WH-like_DNA-bd_sf"/>
</dbReference>
<dbReference type="Proteomes" id="UP001315278">
    <property type="component" value="Unassembled WGS sequence"/>
</dbReference>
<dbReference type="SUPFAM" id="SSF48452">
    <property type="entry name" value="TPR-like"/>
    <property type="match status" value="2"/>
</dbReference>
<dbReference type="Pfam" id="PF03704">
    <property type="entry name" value="BTAD"/>
    <property type="match status" value="1"/>
</dbReference>
<dbReference type="SUPFAM" id="SSF52540">
    <property type="entry name" value="P-loop containing nucleoside triphosphate hydrolases"/>
    <property type="match status" value="1"/>
</dbReference>
<protein>
    <submittedName>
        <fullName evidence="6">AAA family ATPase</fullName>
    </submittedName>
</protein>
<evidence type="ECO:0000256" key="4">
    <source>
        <dbReference type="ARBA" id="ARBA00023125"/>
    </source>
</evidence>
<dbReference type="InterPro" id="IPR001054">
    <property type="entry name" value="A/G_cyclase"/>
</dbReference>
<reference evidence="7" key="1">
    <citation type="journal article" date="2021" name="ISME J.">
        <title>Evolutionary origin and ecological implication of a unique nif island in free-living Bradyrhizobium lineages.</title>
        <authorList>
            <person name="Tao J."/>
        </authorList>
    </citation>
    <scope>NUCLEOTIDE SEQUENCE [LARGE SCALE GENOMIC DNA]</scope>
    <source>
        <strain evidence="7">SZCCT0434</strain>
    </source>
</reference>
<dbReference type="EMBL" id="JAFCJH010000004">
    <property type="protein sequence ID" value="MBR0794955.1"/>
    <property type="molecule type" value="Genomic_DNA"/>
</dbReference>
<gene>
    <name evidence="6" type="ORF">JQ615_06100</name>
</gene>
<dbReference type="Gene3D" id="1.10.10.10">
    <property type="entry name" value="Winged helix-like DNA-binding domain superfamily/Winged helix DNA-binding domain"/>
    <property type="match status" value="1"/>
</dbReference>
<dbReference type="SMART" id="SM00862">
    <property type="entry name" value="Trans_reg_C"/>
    <property type="match status" value="1"/>
</dbReference>
<evidence type="ECO:0000259" key="5">
    <source>
        <dbReference type="PROSITE" id="PS50125"/>
    </source>
</evidence>
<keyword evidence="3" id="KW-0067">ATP-binding</keyword>
<proteinExistence type="inferred from homology"/>
<dbReference type="InterPro" id="IPR016032">
    <property type="entry name" value="Sig_transdc_resp-reg_C-effctor"/>
</dbReference>
<evidence type="ECO:0000313" key="7">
    <source>
        <dbReference type="Proteomes" id="UP001315278"/>
    </source>
</evidence>
<dbReference type="Pfam" id="PF13191">
    <property type="entry name" value="AAA_16"/>
    <property type="match status" value="1"/>
</dbReference>
<dbReference type="SMART" id="SM01043">
    <property type="entry name" value="BTAD"/>
    <property type="match status" value="1"/>
</dbReference>
<evidence type="ECO:0000256" key="1">
    <source>
        <dbReference type="ARBA" id="ARBA00005820"/>
    </source>
</evidence>
<evidence type="ECO:0000256" key="2">
    <source>
        <dbReference type="ARBA" id="ARBA00022741"/>
    </source>
</evidence>
<sequence>MAKVNLALLGGFRLQTEPGEPVSLSTRKAGALLAYLALHPGQAQARAKLATLLWGDRSEVQARDSLRQALSLVRKALSHVDAGALIAHEDTISFVPTALTIDAIVFEDLAAQEEIESLEQAIALYGGDLLDGFEVAAQEFEGWLTAERERFREVALEAMTRLLDHHLSSGAVESGIRIAARLLAADPLQERVHRTLMELYCRQGRHGAALRQYRICADLLTKELGIDPDAMTKALRREILREWNQRKGATVASNAAANSLGEVDETEASVMPRSPERRQVTVLSCDLVGTSALATRLDPEELRALIATYQRCCIPIIARSGGTVGRLSGTGMLAYFGHPQAHEHDIECAVRAGLTLVHAISQLDGGSVGSFQLRAGIATGPVVVGDLGDGADQQMIVGEAVQLAGALERVAEPNTVLVAASTRQLVGNLFDCDDLGRMVLNGFSEPVPAWRVQGASSIDSRFEALRAPTAPLIGRDEELELLLRRWRQAANGGRVVLLSGEPGIGKSRLTVELQQRIRGEPHTCQRYFCSPHHQDSTLYPIIHQLQEAAGFRRHDTDAQRIERLEAVLAWAADDFSEAAPLIADLLSVPSGGRYARFDLAPQKRKEKMLRVLLALLEGLAARQPVLAIFEDVQWIDPTSLELLDLIVDRVSTIPALVIITCRSEFVPSWIGRPQVTLLTLNRLSPAHRAEMIAAVVGGKALPLEVADQIIDRADGVPLFIEELTKTVVESGLLVEANDRYALTGPAAPLSIPSTLQGSLLARLDRLPETRGVVQIGAAIGRSFSHELISAVAQTPQQQVDDALARLANAELIFRRGAPPDAAYTFKHALVQDVAHGTLSRPQRQLLHARIIKTLEEKFPDTVAAQPALLAYHCEQAGSIGKAISYRRKAGELALARSATTEAEVQLRKGLGLLAHLPEGPERHNKEFRLQAELGVALCAAQGWGAPSAGQAFDRARELCAAMDQTDWLPTIITGQFAHRLYRAELRSANQLCDELLDLGKTWKNSRASSPAWRWTSEAITWLGHFSTAHSRLWLGDLAAARAGAEEALRLYDPAVMDVVSVSGRWTNDVRIVPLTVCIESLTYLGHFDQARRRRDEAIERARQLKHAGSLGFILACIAGCEAHTETDPAVRLDHVVELETFCVQHGFAHWENYARWQRACCLMALGHTAEATELQADAGAEFRTKGSYLHKPTQLMSLAEALGKAGRPKEGLKELEEAANEIEATDERWAESNLHRVRGELLIAIGDLRGAETSFCQAIEIGICQSAKLWELRAATGLARLWRDQGRRAQARDLLAPVYSWFTEGFDTPVLKEANALLEQIAD</sequence>
<dbReference type="Gene3D" id="3.30.70.1230">
    <property type="entry name" value="Nucleotide cyclase"/>
    <property type="match status" value="1"/>
</dbReference>
<organism evidence="6 7">
    <name type="scientific">Bradyrhizobium jicamae</name>
    <dbReference type="NCBI Taxonomy" id="280332"/>
    <lineage>
        <taxon>Bacteria</taxon>
        <taxon>Pseudomonadati</taxon>
        <taxon>Pseudomonadota</taxon>
        <taxon>Alphaproteobacteria</taxon>
        <taxon>Hyphomicrobiales</taxon>
        <taxon>Nitrobacteraceae</taxon>
        <taxon>Bradyrhizobium</taxon>
    </lineage>
</organism>
<evidence type="ECO:0000256" key="3">
    <source>
        <dbReference type="ARBA" id="ARBA00022840"/>
    </source>
</evidence>
<dbReference type="PANTHER" id="PTHR16305:SF28">
    <property type="entry name" value="GUANYLATE CYCLASE DOMAIN-CONTAINING PROTEIN"/>
    <property type="match status" value="1"/>
</dbReference>
<keyword evidence="2" id="KW-0547">Nucleotide-binding</keyword>
<dbReference type="InterPro" id="IPR027417">
    <property type="entry name" value="P-loop_NTPase"/>
</dbReference>